<dbReference type="EMBL" id="SGBD01000001">
    <property type="protein sequence ID" value="RZD15264.1"/>
    <property type="molecule type" value="Genomic_DNA"/>
</dbReference>
<dbReference type="SUPFAM" id="SSF52540">
    <property type="entry name" value="P-loop containing nucleoside triphosphate hydrolases"/>
    <property type="match status" value="1"/>
</dbReference>
<comment type="caution">
    <text evidence="2">The sequence shown here is derived from an EMBL/GenBank/DDBJ whole genome shotgun (WGS) entry which is preliminary data.</text>
</comment>
<protein>
    <recommendedName>
        <fullName evidence="1">AAA domain-containing protein</fullName>
    </recommendedName>
</protein>
<evidence type="ECO:0000259" key="1">
    <source>
        <dbReference type="Pfam" id="PF13173"/>
    </source>
</evidence>
<dbReference type="PANTHER" id="PTHR43566">
    <property type="entry name" value="CONSERVED PROTEIN"/>
    <property type="match status" value="1"/>
</dbReference>
<organism evidence="2 3">
    <name type="scientific">Candidatus Acidulodesulfobacterium ferriphilum</name>
    <dbReference type="NCBI Taxonomy" id="2597223"/>
    <lineage>
        <taxon>Bacteria</taxon>
        <taxon>Deltaproteobacteria</taxon>
        <taxon>Candidatus Acidulodesulfobacterales</taxon>
        <taxon>Candidatus Acidulodesulfobacterium</taxon>
    </lineage>
</organism>
<dbReference type="InterPro" id="IPR041682">
    <property type="entry name" value="AAA_14"/>
</dbReference>
<accession>A0A519BDB1</accession>
<dbReference type="Proteomes" id="UP000320813">
    <property type="component" value="Unassembled WGS sequence"/>
</dbReference>
<dbReference type="PANTHER" id="PTHR43566:SF2">
    <property type="entry name" value="DUF4143 DOMAIN-CONTAINING PROTEIN"/>
    <property type="match status" value="1"/>
</dbReference>
<evidence type="ECO:0000313" key="2">
    <source>
        <dbReference type="EMBL" id="RZD15264.1"/>
    </source>
</evidence>
<reference evidence="2 3" key="1">
    <citation type="submission" date="2019-01" db="EMBL/GenBank/DDBJ databases">
        <title>Insights into ecological role of a new deltaproteobacterial order Candidatus Sinidesulfobacterales (Sva0485) by metagenomics and metatranscriptomics.</title>
        <authorList>
            <person name="Tan S."/>
            <person name="Liu J."/>
            <person name="Fang Y."/>
            <person name="Hedlund B.P."/>
            <person name="Lian Z.H."/>
            <person name="Huang L.Y."/>
            <person name="Li J.T."/>
            <person name="Huang L.N."/>
            <person name="Li W.J."/>
            <person name="Jiang H.C."/>
            <person name="Dong H.L."/>
            <person name="Shu W.S."/>
        </authorList>
    </citation>
    <scope>NUCLEOTIDE SEQUENCE [LARGE SCALE GENOMIC DNA]</scope>
    <source>
        <strain evidence="2">AP3</strain>
    </source>
</reference>
<dbReference type="AlphaFoldDB" id="A0A519BDB1"/>
<proteinExistence type="predicted"/>
<feature type="domain" description="AAA" evidence="1">
    <location>
        <begin position="12"/>
        <end position="81"/>
    </location>
</feature>
<name>A0A519BDB1_9DELT</name>
<evidence type="ECO:0000313" key="3">
    <source>
        <dbReference type="Proteomes" id="UP000320813"/>
    </source>
</evidence>
<dbReference type="Gene3D" id="3.40.50.300">
    <property type="entry name" value="P-loop containing nucleotide triphosphate hydrolases"/>
    <property type="match status" value="1"/>
</dbReference>
<sequence>MENILIKLANQYPVVTITGPRQSGKTTLIKHVFPDKKYANLETPDIRQFALADPKGFLNQYDNAILDEIQRAPEALVNLVKVKNMFPKADTIN</sequence>
<dbReference type="InterPro" id="IPR027417">
    <property type="entry name" value="P-loop_NTPase"/>
</dbReference>
<gene>
    <name evidence="2" type="ORF">EVJ47_03060</name>
</gene>
<dbReference type="Pfam" id="PF13173">
    <property type="entry name" value="AAA_14"/>
    <property type="match status" value="1"/>
</dbReference>